<evidence type="ECO:0000256" key="5">
    <source>
        <dbReference type="SAM" id="MobiDB-lite"/>
    </source>
</evidence>
<name>A0AAD4MZP7_9BILA</name>
<dbReference type="PANTHER" id="PTHR11132">
    <property type="entry name" value="SOLUTE CARRIER FAMILY 35"/>
    <property type="match status" value="1"/>
</dbReference>
<proteinExistence type="predicted"/>
<feature type="compositionally biased region" description="Acidic residues" evidence="5">
    <location>
        <begin position="479"/>
        <end position="488"/>
    </location>
</feature>
<feature type="transmembrane region" description="Helical" evidence="6">
    <location>
        <begin position="148"/>
        <end position="168"/>
    </location>
</feature>
<keyword evidence="3 6" id="KW-1133">Transmembrane helix</keyword>
<dbReference type="InterPro" id="IPR050186">
    <property type="entry name" value="TPT_transporter"/>
</dbReference>
<feature type="transmembrane region" description="Helical" evidence="6">
    <location>
        <begin position="374"/>
        <end position="395"/>
    </location>
</feature>
<dbReference type="AlphaFoldDB" id="A0AAD4MZP7"/>
<feature type="domain" description="Sugar phosphate transporter" evidence="7">
    <location>
        <begin position="154"/>
        <end position="447"/>
    </location>
</feature>
<feature type="transmembrane region" description="Helical" evidence="6">
    <location>
        <begin position="346"/>
        <end position="368"/>
    </location>
</feature>
<evidence type="ECO:0000256" key="4">
    <source>
        <dbReference type="ARBA" id="ARBA00023136"/>
    </source>
</evidence>
<feature type="transmembrane region" description="Helical" evidence="6">
    <location>
        <begin position="301"/>
        <end position="325"/>
    </location>
</feature>
<evidence type="ECO:0000259" key="7">
    <source>
        <dbReference type="Pfam" id="PF03151"/>
    </source>
</evidence>
<evidence type="ECO:0000256" key="1">
    <source>
        <dbReference type="ARBA" id="ARBA00004141"/>
    </source>
</evidence>
<protein>
    <submittedName>
        <fullName evidence="8">Triose-phosphate transporter family domain-containing protein</fullName>
    </submittedName>
</protein>
<reference evidence="8" key="1">
    <citation type="submission" date="2022-01" db="EMBL/GenBank/DDBJ databases">
        <title>Genome Sequence Resource for Two Populations of Ditylenchus destructor, the Migratory Endoparasitic Phytonematode.</title>
        <authorList>
            <person name="Zhang H."/>
            <person name="Lin R."/>
            <person name="Xie B."/>
        </authorList>
    </citation>
    <scope>NUCLEOTIDE SEQUENCE</scope>
    <source>
        <strain evidence="8">BazhouSP</strain>
    </source>
</reference>
<feature type="transmembrane region" description="Helical" evidence="6">
    <location>
        <begin position="407"/>
        <end position="425"/>
    </location>
</feature>
<dbReference type="EMBL" id="JAKKPZ010000036">
    <property type="protein sequence ID" value="KAI1708235.1"/>
    <property type="molecule type" value="Genomic_DNA"/>
</dbReference>
<feature type="region of interest" description="Disordered" evidence="5">
    <location>
        <begin position="459"/>
        <end position="488"/>
    </location>
</feature>
<sequence>MGEMKDWGKNGRNINEKQAHLLVVASGSVGRAIGIRADRGGFGSRRRPHFAKHVHEARNINKEQVRFHVVASGIRADHGGFGSRRRPQFTKHGHDSENAKIWANFGSVNEKAAENKSKLKTRFKLPPTIATPQSPFKMAISSALRQQYIVIVAAVSSYWICSISLVFLNKYLLSSPDLKLDAPLFITCYQCFFSVVLCFACAQVSSSFPTLMTFPKMTFDQKLSREVLPLSFIFVAMVTFNNLCLKNVGVSFYYVGRSLTTVFNVMCSYLILGQTTSARALVCCGTIVLGFFLGVDQEDAAGSLSISGVIYGVLASLCVALNAIYTKKTLPIMGDSIWRLTMYNNLNACFLFLPLMLFTGEFGTIPYFDHLFSAYFWAMMSLSGFFGFIMGYVTGWQIQATSALTHNISGTAKAAAQTVMAVIMWSEIKSALWWLSNIVVLFGSGLYTYVQKQDLDKKFSRTPNHSEDKTATKSLIDVESQENSEERK</sequence>
<feature type="compositionally biased region" description="Basic and acidic residues" evidence="5">
    <location>
        <begin position="459"/>
        <end position="471"/>
    </location>
</feature>
<keyword evidence="2 6" id="KW-0812">Transmembrane</keyword>
<gene>
    <name evidence="8" type="ORF">DdX_11913</name>
</gene>
<keyword evidence="4 6" id="KW-0472">Membrane</keyword>
<feature type="transmembrane region" description="Helical" evidence="6">
    <location>
        <begin position="431"/>
        <end position="450"/>
    </location>
</feature>
<dbReference type="InterPro" id="IPR004853">
    <property type="entry name" value="Sugar_P_trans_dom"/>
</dbReference>
<dbReference type="GO" id="GO:0016020">
    <property type="term" value="C:membrane"/>
    <property type="evidence" value="ECO:0007669"/>
    <property type="project" value="UniProtKB-SubCell"/>
</dbReference>
<feature type="transmembrane region" description="Helical" evidence="6">
    <location>
        <begin position="180"/>
        <end position="202"/>
    </location>
</feature>
<evidence type="ECO:0000256" key="2">
    <source>
        <dbReference type="ARBA" id="ARBA00022692"/>
    </source>
</evidence>
<feature type="transmembrane region" description="Helical" evidence="6">
    <location>
        <begin position="252"/>
        <end position="271"/>
    </location>
</feature>
<feature type="transmembrane region" description="Helical" evidence="6">
    <location>
        <begin position="223"/>
        <end position="240"/>
    </location>
</feature>
<comment type="caution">
    <text evidence="8">The sequence shown here is derived from an EMBL/GenBank/DDBJ whole genome shotgun (WGS) entry which is preliminary data.</text>
</comment>
<evidence type="ECO:0000256" key="6">
    <source>
        <dbReference type="SAM" id="Phobius"/>
    </source>
</evidence>
<evidence type="ECO:0000313" key="8">
    <source>
        <dbReference type="EMBL" id="KAI1708235.1"/>
    </source>
</evidence>
<feature type="transmembrane region" description="Helical" evidence="6">
    <location>
        <begin position="278"/>
        <end position="295"/>
    </location>
</feature>
<accession>A0AAD4MZP7</accession>
<comment type="subcellular location">
    <subcellularLocation>
        <location evidence="1">Membrane</location>
        <topology evidence="1">Multi-pass membrane protein</topology>
    </subcellularLocation>
</comment>
<dbReference type="Pfam" id="PF03151">
    <property type="entry name" value="TPT"/>
    <property type="match status" value="1"/>
</dbReference>
<dbReference type="Proteomes" id="UP001201812">
    <property type="component" value="Unassembled WGS sequence"/>
</dbReference>
<evidence type="ECO:0000313" key="9">
    <source>
        <dbReference type="Proteomes" id="UP001201812"/>
    </source>
</evidence>
<organism evidence="8 9">
    <name type="scientific">Ditylenchus destructor</name>
    <dbReference type="NCBI Taxonomy" id="166010"/>
    <lineage>
        <taxon>Eukaryota</taxon>
        <taxon>Metazoa</taxon>
        <taxon>Ecdysozoa</taxon>
        <taxon>Nematoda</taxon>
        <taxon>Chromadorea</taxon>
        <taxon>Rhabditida</taxon>
        <taxon>Tylenchina</taxon>
        <taxon>Tylenchomorpha</taxon>
        <taxon>Sphaerularioidea</taxon>
        <taxon>Anguinidae</taxon>
        <taxon>Anguininae</taxon>
        <taxon>Ditylenchus</taxon>
    </lineage>
</organism>
<evidence type="ECO:0000256" key="3">
    <source>
        <dbReference type="ARBA" id="ARBA00022989"/>
    </source>
</evidence>
<keyword evidence="9" id="KW-1185">Reference proteome</keyword>